<reference evidence="4" key="1">
    <citation type="submission" date="2016-10" db="EMBL/GenBank/DDBJ databases">
        <authorList>
            <person name="Varghese N."/>
            <person name="Submissions S."/>
        </authorList>
    </citation>
    <scope>NUCLEOTIDE SEQUENCE [LARGE SCALE GENOMIC DNA]</scope>
    <source>
        <strain evidence="4">DSM 17038</strain>
    </source>
</reference>
<dbReference type="InterPro" id="IPR002869">
    <property type="entry name" value="Pyrv_flavodox_OxRed_cen"/>
</dbReference>
<dbReference type="GO" id="GO:0016625">
    <property type="term" value="F:oxidoreductase activity, acting on the aldehyde or oxo group of donors, iron-sulfur protein as acceptor"/>
    <property type="evidence" value="ECO:0007669"/>
    <property type="project" value="InterPro"/>
</dbReference>
<dbReference type="InterPro" id="IPR011894">
    <property type="entry name" value="PorC_KorC"/>
</dbReference>
<dbReference type="PANTHER" id="PTHR42730">
    <property type="entry name" value="2-OXOGLUTARATE SYNTHASE SUBUNIT KORC"/>
    <property type="match status" value="1"/>
</dbReference>
<evidence type="ECO:0000259" key="2">
    <source>
        <dbReference type="Pfam" id="PF01558"/>
    </source>
</evidence>
<dbReference type="AlphaFoldDB" id="A0A1I2YNM0"/>
<sequence length="183" mass="19835">MRTEIKLAGFGGQGVILMGVLLAQAAGYHENKEVAQTQSYGPEARGGACRAEVVISDEPIDYTKTLNPDIFVAMSQPAFDKYIKEININTADIFIDDTLVTEVPEGIKKLHRVSATKLAEEKVGNKMVANTVMLTALVNATKMVSLEAMKSTIAENLPAKIRAVNMKAVDMALEYCGQQGDKQ</sequence>
<dbReference type="Proteomes" id="UP000199337">
    <property type="component" value="Unassembled WGS sequence"/>
</dbReference>
<proteinExistence type="predicted"/>
<dbReference type="NCBIfam" id="TIGR02175">
    <property type="entry name" value="PorC_KorC"/>
    <property type="match status" value="1"/>
</dbReference>
<keyword evidence="4" id="KW-1185">Reference proteome</keyword>
<dbReference type="EMBL" id="FOOX01000022">
    <property type="protein sequence ID" value="SFH27223.1"/>
    <property type="molecule type" value="Genomic_DNA"/>
</dbReference>
<accession>A0A1I2YNM0</accession>
<evidence type="ECO:0000313" key="4">
    <source>
        <dbReference type="Proteomes" id="UP000199337"/>
    </source>
</evidence>
<evidence type="ECO:0000256" key="1">
    <source>
        <dbReference type="ARBA" id="ARBA00023002"/>
    </source>
</evidence>
<dbReference type="SUPFAM" id="SSF53323">
    <property type="entry name" value="Pyruvate-ferredoxin oxidoreductase, PFOR, domain III"/>
    <property type="match status" value="1"/>
</dbReference>
<dbReference type="Pfam" id="PF01558">
    <property type="entry name" value="POR"/>
    <property type="match status" value="1"/>
</dbReference>
<protein>
    <submittedName>
        <fullName evidence="3">2-oxoglutarate ferredoxin oxidoreductase subunit gamma</fullName>
    </submittedName>
</protein>
<dbReference type="PANTHER" id="PTHR42730:SF1">
    <property type="entry name" value="2-OXOGLUTARATE SYNTHASE SUBUNIT KORC"/>
    <property type="match status" value="1"/>
</dbReference>
<gene>
    <name evidence="3" type="ORF">SAMN05660649_04518</name>
</gene>
<dbReference type="RefSeq" id="WP_092474639.1">
    <property type="nucleotide sequence ID" value="NZ_FOOX01000022.1"/>
</dbReference>
<dbReference type="InterPro" id="IPR019752">
    <property type="entry name" value="Pyrv/ketoisovalerate_OxRed_cat"/>
</dbReference>
<evidence type="ECO:0000313" key="3">
    <source>
        <dbReference type="EMBL" id="SFH27223.1"/>
    </source>
</evidence>
<organism evidence="3 4">
    <name type="scientific">Desulfotruncus arcticus DSM 17038</name>
    <dbReference type="NCBI Taxonomy" id="1121424"/>
    <lineage>
        <taxon>Bacteria</taxon>
        <taxon>Bacillati</taxon>
        <taxon>Bacillota</taxon>
        <taxon>Clostridia</taxon>
        <taxon>Eubacteriales</taxon>
        <taxon>Desulfallaceae</taxon>
        <taxon>Desulfotruncus</taxon>
    </lineage>
</organism>
<keyword evidence="1" id="KW-0560">Oxidoreductase</keyword>
<dbReference type="OrthoDB" id="9789125at2"/>
<feature type="domain" description="Pyruvate/ketoisovalerate oxidoreductase catalytic" evidence="2">
    <location>
        <begin position="11"/>
        <end position="174"/>
    </location>
</feature>
<dbReference type="Gene3D" id="3.40.920.10">
    <property type="entry name" value="Pyruvate-ferredoxin oxidoreductase, PFOR, domain III"/>
    <property type="match status" value="1"/>
</dbReference>
<name>A0A1I2YNM0_9FIRM</name>
<dbReference type="InterPro" id="IPR052554">
    <property type="entry name" value="2-oxoglutarate_synth_KorC"/>
</dbReference>
<dbReference type="STRING" id="341036.SAMN05660649_04518"/>